<dbReference type="PANTHER" id="PTHR30373:SF8">
    <property type="entry name" value="BLL7265 PROTEIN"/>
    <property type="match status" value="1"/>
</dbReference>
<dbReference type="OrthoDB" id="5683663at2"/>
<keyword evidence="3" id="KW-1185">Reference proteome</keyword>
<proteinExistence type="predicted"/>
<reference evidence="2 3" key="1">
    <citation type="submission" date="2019-10" db="EMBL/GenBank/DDBJ databases">
        <title>Glaciimonas soli sp. nov., a psychrophilic bacterium isolated from the forest soil of a high elevation mountain in Taiwan.</title>
        <authorList>
            <person name="Wang L.-T."/>
            <person name="Shieh W.Y."/>
        </authorList>
    </citation>
    <scope>NUCLEOTIDE SEQUENCE [LARGE SCALE GENOMIC DNA]</scope>
    <source>
        <strain evidence="2 3">GS1</strain>
    </source>
</reference>
<dbReference type="Proteomes" id="UP000451565">
    <property type="component" value="Unassembled WGS sequence"/>
</dbReference>
<evidence type="ECO:0000259" key="1">
    <source>
        <dbReference type="Pfam" id="PF04536"/>
    </source>
</evidence>
<comment type="caution">
    <text evidence="2">The sequence shown here is derived from an EMBL/GenBank/DDBJ whole genome shotgun (WGS) entry which is preliminary data.</text>
</comment>
<evidence type="ECO:0000313" key="3">
    <source>
        <dbReference type="Proteomes" id="UP000451565"/>
    </source>
</evidence>
<dbReference type="AlphaFoldDB" id="A0A843YSD9"/>
<evidence type="ECO:0000313" key="2">
    <source>
        <dbReference type="EMBL" id="MQR02485.1"/>
    </source>
</evidence>
<dbReference type="EMBL" id="WINI01000009">
    <property type="protein sequence ID" value="MQR02485.1"/>
    <property type="molecule type" value="Genomic_DNA"/>
</dbReference>
<dbReference type="InterPro" id="IPR007621">
    <property type="entry name" value="TPM_dom"/>
</dbReference>
<organism evidence="2 3">
    <name type="scientific">Glaciimonas soli</name>
    <dbReference type="NCBI Taxonomy" id="2590999"/>
    <lineage>
        <taxon>Bacteria</taxon>
        <taxon>Pseudomonadati</taxon>
        <taxon>Pseudomonadota</taxon>
        <taxon>Betaproteobacteria</taxon>
        <taxon>Burkholderiales</taxon>
        <taxon>Oxalobacteraceae</taxon>
        <taxon>Glaciimonas</taxon>
    </lineage>
</organism>
<dbReference type="PANTHER" id="PTHR30373">
    <property type="entry name" value="UPF0603 PROTEIN YGCG"/>
    <property type="match status" value="1"/>
</dbReference>
<dbReference type="Gene3D" id="3.10.310.50">
    <property type="match status" value="1"/>
</dbReference>
<dbReference type="Pfam" id="PF04536">
    <property type="entry name" value="TPM_phosphatase"/>
    <property type="match status" value="1"/>
</dbReference>
<sequence length="167" mass="19370">MQKTIQRLWRHLTTTRRDSRRLFPAATLQAIQAKIAEGEVTHRAEVRVIIESSMDTQAILNNMTSRHRANELFSRYRVWDTEENIGVLVYVNLADHKVEIVADRAVGRAIHKKEWQAICHTMTKEFINGSYRDSTLLALEQLNGLLTQHFPDQEGKYNEISDKPIML</sequence>
<name>A0A843YSD9_9BURK</name>
<feature type="domain" description="TPM" evidence="1">
    <location>
        <begin position="18"/>
        <end position="142"/>
    </location>
</feature>
<gene>
    <name evidence="2" type="ORF">GEV47_17555</name>
</gene>
<protein>
    <submittedName>
        <fullName evidence="2">TPM domain-containing protein</fullName>
    </submittedName>
</protein>
<accession>A0A843YSD9</accession>
<dbReference type="RefSeq" id="WP_153236102.1">
    <property type="nucleotide sequence ID" value="NZ_WINI01000009.1"/>
</dbReference>